<keyword evidence="3 9" id="KW-0732">Signal</keyword>
<name>A0A6G0WM48_9STRA</name>
<dbReference type="EMBL" id="VJMJ01000178">
    <property type="protein sequence ID" value="KAF0728397.1"/>
    <property type="molecule type" value="Genomic_DNA"/>
</dbReference>
<keyword evidence="12" id="KW-1185">Reference proteome</keyword>
<dbReference type="GO" id="GO:0012505">
    <property type="term" value="C:endomembrane system"/>
    <property type="evidence" value="ECO:0007669"/>
    <property type="project" value="UniProtKB-SubCell"/>
</dbReference>
<dbReference type="PROSITE" id="PS51767">
    <property type="entry name" value="PEPTIDASE_A1"/>
    <property type="match status" value="1"/>
</dbReference>
<dbReference type="VEuPathDB" id="FungiDB:AeMF1_002382"/>
<evidence type="ECO:0000256" key="9">
    <source>
        <dbReference type="SAM" id="SignalP"/>
    </source>
</evidence>
<feature type="region of interest" description="Disordered" evidence="7">
    <location>
        <begin position="481"/>
        <end position="538"/>
    </location>
</feature>
<feature type="compositionally biased region" description="Basic and acidic residues" evidence="7">
    <location>
        <begin position="520"/>
        <end position="538"/>
    </location>
</feature>
<dbReference type="InterPro" id="IPR033121">
    <property type="entry name" value="PEPTIDASE_A1"/>
</dbReference>
<gene>
    <name evidence="11" type="ORF">Ae201684_013761</name>
</gene>
<evidence type="ECO:0000313" key="11">
    <source>
        <dbReference type="EMBL" id="KAF0728397.1"/>
    </source>
</evidence>
<feature type="chain" id="PRO_5026272198" description="Peptidase A1 domain-containing protein" evidence="9">
    <location>
        <begin position="19"/>
        <end position="538"/>
    </location>
</feature>
<dbReference type="AlphaFoldDB" id="A0A6G0WM48"/>
<dbReference type="PROSITE" id="PS00141">
    <property type="entry name" value="ASP_PROTEASE"/>
    <property type="match status" value="1"/>
</dbReference>
<dbReference type="InterPro" id="IPR021109">
    <property type="entry name" value="Peptidase_aspartic_dom_sf"/>
</dbReference>
<evidence type="ECO:0000256" key="7">
    <source>
        <dbReference type="SAM" id="MobiDB-lite"/>
    </source>
</evidence>
<dbReference type="InterPro" id="IPR001461">
    <property type="entry name" value="Aspartic_peptidase_A1"/>
</dbReference>
<dbReference type="InterPro" id="IPR001969">
    <property type="entry name" value="Aspartic_peptidase_AS"/>
</dbReference>
<evidence type="ECO:0000256" key="8">
    <source>
        <dbReference type="SAM" id="Phobius"/>
    </source>
</evidence>
<keyword evidence="8" id="KW-0812">Transmembrane</keyword>
<keyword evidence="8" id="KW-0472">Membrane</keyword>
<sequence length="538" mass="59319">MWSIHAAIATTVLSLSCALELQLHRDHTTEVSIKRNLQTNERMLRLDDGRFKVVPLNLGMGTHYTWIYAGSPPQRASIIIDTGSHQTAFPCKGCDGCGTHTDAPFDVAASSSLTYPTCNSVTDELGVKCTSCTEDKCLVGQTYSEGSSWKAMMVEDDVWLDDAKLDRNESHPLSTRYKFGCQIVETGLFTTQVADGIMGISNRARNIVKKLFQEDKIDSNVFSLCFTPKGGSMSVGTPLTSRHKEDLTYAKVSFDKTGWYAVEMREIRIGGVPIEIESTQILNGGRKVIVDSGTTASYLPDVFADEFHNAFKLAVGKKYMIGGVGYTEDQVADLPTIEYVMAGVDGKDVVLTIPPEQYLKKKEDRYFSTIHLEEAAGGIIGANLMMHQDFVFDADRFRVGFAKADCDYSGSSLAEPVAKSVEEAARPALDIDEAESDDNYPMILTLGGVSIGIVFVVGIIIAVYRSKDARWTQVNLEEFEEDSDLVDENGKSKSETEAEKKKEEPYDAPPDVDDEFFNAQHEEAVDGVDKATLHRMEV</sequence>
<accession>A0A6G0WM48</accession>
<keyword evidence="8" id="KW-1133">Transmembrane helix</keyword>
<dbReference type="SUPFAM" id="SSF50630">
    <property type="entry name" value="Acid proteases"/>
    <property type="match status" value="1"/>
</dbReference>
<dbReference type="Proteomes" id="UP000481153">
    <property type="component" value="Unassembled WGS sequence"/>
</dbReference>
<dbReference type="GO" id="GO:0006508">
    <property type="term" value="P:proteolysis"/>
    <property type="evidence" value="ECO:0007669"/>
    <property type="project" value="UniProtKB-KW"/>
</dbReference>
<comment type="caution">
    <text evidence="11">The sequence shown here is derived from an EMBL/GenBank/DDBJ whole genome shotgun (WGS) entry which is preliminary data.</text>
</comment>
<feature type="domain" description="Peptidase A1" evidence="10">
    <location>
        <begin position="63"/>
        <end position="402"/>
    </location>
</feature>
<keyword evidence="4" id="KW-0378">Hydrolase</keyword>
<evidence type="ECO:0000259" key="10">
    <source>
        <dbReference type="PROSITE" id="PS51767"/>
    </source>
</evidence>
<evidence type="ECO:0000313" key="12">
    <source>
        <dbReference type="Proteomes" id="UP000481153"/>
    </source>
</evidence>
<protein>
    <recommendedName>
        <fullName evidence="10">Peptidase A1 domain-containing protein</fullName>
    </recommendedName>
</protein>
<dbReference type="Pfam" id="PF00026">
    <property type="entry name" value="Asp"/>
    <property type="match status" value="1"/>
</dbReference>
<dbReference type="Gene3D" id="2.40.70.10">
    <property type="entry name" value="Acid Proteases"/>
    <property type="match status" value="2"/>
</dbReference>
<comment type="similarity">
    <text evidence="1">Belongs to the peptidase A1 family.</text>
</comment>
<evidence type="ECO:0000256" key="1">
    <source>
        <dbReference type="ARBA" id="ARBA00007447"/>
    </source>
</evidence>
<feature type="signal peptide" evidence="9">
    <location>
        <begin position="1"/>
        <end position="18"/>
    </location>
</feature>
<keyword evidence="2" id="KW-0645">Protease</keyword>
<comment type="subcellular location">
    <subcellularLocation>
        <location evidence="5">Endomembrane system</location>
        <topology evidence="5">Single-pass type I membrane protein</topology>
    </subcellularLocation>
</comment>
<feature type="active site" evidence="6">
    <location>
        <position position="291"/>
    </location>
</feature>
<dbReference type="GO" id="GO:0004190">
    <property type="term" value="F:aspartic-type endopeptidase activity"/>
    <property type="evidence" value="ECO:0007669"/>
    <property type="project" value="InterPro"/>
</dbReference>
<evidence type="ECO:0000256" key="5">
    <source>
        <dbReference type="ARBA" id="ARBA00046288"/>
    </source>
</evidence>
<evidence type="ECO:0000256" key="4">
    <source>
        <dbReference type="ARBA" id="ARBA00022801"/>
    </source>
</evidence>
<feature type="transmembrane region" description="Helical" evidence="8">
    <location>
        <begin position="440"/>
        <end position="464"/>
    </location>
</feature>
<dbReference type="PANTHER" id="PTHR13683">
    <property type="entry name" value="ASPARTYL PROTEASES"/>
    <property type="match status" value="1"/>
</dbReference>
<feature type="compositionally biased region" description="Basic and acidic residues" evidence="7">
    <location>
        <begin position="488"/>
        <end position="505"/>
    </location>
</feature>
<evidence type="ECO:0000256" key="6">
    <source>
        <dbReference type="PIRSR" id="PIRSR601461-1"/>
    </source>
</evidence>
<proteinExistence type="inferred from homology"/>
<evidence type="ECO:0000256" key="3">
    <source>
        <dbReference type="ARBA" id="ARBA00022729"/>
    </source>
</evidence>
<feature type="active site" evidence="6">
    <location>
        <position position="81"/>
    </location>
</feature>
<reference evidence="11 12" key="1">
    <citation type="submission" date="2019-07" db="EMBL/GenBank/DDBJ databases">
        <title>Genomics analysis of Aphanomyces spp. identifies a new class of oomycete effector associated with host adaptation.</title>
        <authorList>
            <person name="Gaulin E."/>
        </authorList>
    </citation>
    <scope>NUCLEOTIDE SEQUENCE [LARGE SCALE GENOMIC DNA]</scope>
    <source>
        <strain evidence="11 12">ATCC 201684</strain>
    </source>
</reference>
<evidence type="ECO:0000256" key="2">
    <source>
        <dbReference type="ARBA" id="ARBA00022670"/>
    </source>
</evidence>
<dbReference type="PANTHER" id="PTHR13683:SF375">
    <property type="entry name" value="PEPTIDASE A1 DOMAIN-CONTAINING PROTEIN"/>
    <property type="match status" value="1"/>
</dbReference>
<organism evidence="11 12">
    <name type="scientific">Aphanomyces euteiches</name>
    <dbReference type="NCBI Taxonomy" id="100861"/>
    <lineage>
        <taxon>Eukaryota</taxon>
        <taxon>Sar</taxon>
        <taxon>Stramenopiles</taxon>
        <taxon>Oomycota</taxon>
        <taxon>Saprolegniomycetes</taxon>
        <taxon>Saprolegniales</taxon>
        <taxon>Verrucalvaceae</taxon>
        <taxon>Aphanomyces</taxon>
    </lineage>
</organism>